<feature type="active site" description="Proton acceptor" evidence="4">
    <location>
        <position position="246"/>
    </location>
</feature>
<dbReference type="GO" id="GO:0046983">
    <property type="term" value="F:protein dimerization activity"/>
    <property type="evidence" value="ECO:0007669"/>
    <property type="project" value="InterPro"/>
</dbReference>
<reference evidence="7" key="1">
    <citation type="submission" date="2023-08" db="EMBL/GenBank/DDBJ databases">
        <authorList>
            <person name="Messyasz A."/>
            <person name="Mannisto M.K."/>
            <person name="Kerkhof L.J."/>
            <person name="Haggblom M."/>
        </authorList>
    </citation>
    <scope>NUCLEOTIDE SEQUENCE</scope>
    <source>
        <strain evidence="7">X5P6</strain>
    </source>
</reference>
<keyword evidence="2" id="KW-0808">Transferase</keyword>
<dbReference type="RefSeq" id="WP_353064827.1">
    <property type="nucleotide sequence ID" value="NZ_CP132942.1"/>
</dbReference>
<dbReference type="InterPro" id="IPR001077">
    <property type="entry name" value="COMT_C"/>
</dbReference>
<protein>
    <submittedName>
        <fullName evidence="7">Methyltransferase</fullName>
    </submittedName>
</protein>
<evidence type="ECO:0000313" key="7">
    <source>
        <dbReference type="EMBL" id="XCB33984.1"/>
    </source>
</evidence>
<dbReference type="GO" id="GO:0008171">
    <property type="term" value="F:O-methyltransferase activity"/>
    <property type="evidence" value="ECO:0007669"/>
    <property type="project" value="InterPro"/>
</dbReference>
<evidence type="ECO:0000259" key="5">
    <source>
        <dbReference type="Pfam" id="PF00891"/>
    </source>
</evidence>
<dbReference type="GO" id="GO:0032259">
    <property type="term" value="P:methylation"/>
    <property type="evidence" value="ECO:0007669"/>
    <property type="project" value="UniProtKB-KW"/>
</dbReference>
<dbReference type="InterPro" id="IPR012967">
    <property type="entry name" value="COMT_dimerisation"/>
</dbReference>
<keyword evidence="3" id="KW-0949">S-adenosyl-L-methionine</keyword>
<dbReference type="SUPFAM" id="SSF46785">
    <property type="entry name" value="Winged helix' DNA-binding domain"/>
    <property type="match status" value="1"/>
</dbReference>
<evidence type="ECO:0000256" key="2">
    <source>
        <dbReference type="ARBA" id="ARBA00022679"/>
    </source>
</evidence>
<dbReference type="InterPro" id="IPR036390">
    <property type="entry name" value="WH_DNA-bd_sf"/>
</dbReference>
<dbReference type="InterPro" id="IPR029063">
    <property type="entry name" value="SAM-dependent_MTases_sf"/>
</dbReference>
<evidence type="ECO:0000256" key="3">
    <source>
        <dbReference type="ARBA" id="ARBA00022691"/>
    </source>
</evidence>
<keyword evidence="1 7" id="KW-0489">Methyltransferase</keyword>
<dbReference type="Pfam" id="PF00891">
    <property type="entry name" value="Methyltransf_2"/>
    <property type="match status" value="1"/>
</dbReference>
<dbReference type="Gene3D" id="1.20.5.840">
    <property type="entry name" value="hypothetical RNA methyltransferase"/>
    <property type="match status" value="1"/>
</dbReference>
<proteinExistence type="predicted"/>
<dbReference type="PIRSF" id="PIRSF005739">
    <property type="entry name" value="O-mtase"/>
    <property type="match status" value="1"/>
</dbReference>
<dbReference type="InterPro" id="IPR036388">
    <property type="entry name" value="WH-like_DNA-bd_sf"/>
</dbReference>
<dbReference type="PROSITE" id="PS51683">
    <property type="entry name" value="SAM_OMT_II"/>
    <property type="match status" value="1"/>
</dbReference>
<feature type="domain" description="O-methyltransferase C-terminal" evidence="5">
    <location>
        <begin position="170"/>
        <end position="318"/>
    </location>
</feature>
<dbReference type="PANTHER" id="PTHR11746">
    <property type="entry name" value="O-METHYLTRANSFERASE"/>
    <property type="match status" value="1"/>
</dbReference>
<dbReference type="AlphaFoldDB" id="A0AAU7ZSJ5"/>
<dbReference type="KEGG" id="tpsc:RBB77_03575"/>
<name>A0AAU7ZSJ5_9BACT</name>
<dbReference type="SUPFAM" id="SSF53335">
    <property type="entry name" value="S-adenosyl-L-methionine-dependent methyltransferases"/>
    <property type="match status" value="1"/>
</dbReference>
<reference evidence="7" key="2">
    <citation type="journal article" date="2024" name="Environ. Microbiol.">
        <title>Genome analysis and description of Tunturibacter gen. nov. expands the diversity of Terriglobia in tundra soils.</title>
        <authorList>
            <person name="Messyasz A."/>
            <person name="Mannisto M.K."/>
            <person name="Kerkhof L.J."/>
            <person name="Haggblom M.M."/>
        </authorList>
    </citation>
    <scope>NUCLEOTIDE SEQUENCE</scope>
    <source>
        <strain evidence="7">X5P6</strain>
    </source>
</reference>
<dbReference type="Pfam" id="PF08100">
    <property type="entry name" value="Dimerisation"/>
    <property type="match status" value="1"/>
</dbReference>
<dbReference type="InterPro" id="IPR016461">
    <property type="entry name" value="COMT-like"/>
</dbReference>
<feature type="domain" description="O-methyltransferase dimerisation" evidence="6">
    <location>
        <begin position="18"/>
        <end position="92"/>
    </location>
</feature>
<dbReference type="Gene3D" id="1.10.10.10">
    <property type="entry name" value="Winged helix-like DNA-binding domain superfamily/Winged helix DNA-binding domain"/>
    <property type="match status" value="1"/>
</dbReference>
<accession>A0AAU7ZSJ5</accession>
<evidence type="ECO:0000256" key="4">
    <source>
        <dbReference type="PIRSR" id="PIRSR005739-1"/>
    </source>
</evidence>
<evidence type="ECO:0000256" key="1">
    <source>
        <dbReference type="ARBA" id="ARBA00022603"/>
    </source>
</evidence>
<dbReference type="EMBL" id="CP132942">
    <property type="protein sequence ID" value="XCB33984.1"/>
    <property type="molecule type" value="Genomic_DNA"/>
</dbReference>
<sequence>MATSASPQPPTPERFFNAINAYEQTEAMKAAIELEIFTAIAEGNTCAATIAKRCQGAERGVEILCDYLTIHGFLTKEGAEYGLAPDSAFFLNKGSRAYLGGAIEFLLNPRIREGHARLTEAVRQGGSALGEGALEPDNPDWVRFARAMMPLMFMPAQVMAGELAKGGAVNKVLDIAASHGLYGISVAKQNAAAHIYASDWKNVLEVARENAQAMGVADRYHLLPGSAFDVDFGGDYDLALVTNFLHHFDLPTCTAFMRKVYASLRPGGRAAIVEFVPNADRVTPPTAAAFSLVMLASTPAGNAYTFQEIESLSREAGFVRAELAPPPIGLGRLIIAYR</sequence>
<organism evidence="7">
    <name type="scientific">Tunturiibacter psychrotolerans</name>
    <dbReference type="NCBI Taxonomy" id="3069686"/>
    <lineage>
        <taxon>Bacteria</taxon>
        <taxon>Pseudomonadati</taxon>
        <taxon>Acidobacteriota</taxon>
        <taxon>Terriglobia</taxon>
        <taxon>Terriglobales</taxon>
        <taxon>Acidobacteriaceae</taxon>
        <taxon>Tunturiibacter</taxon>
    </lineage>
</organism>
<dbReference type="Gene3D" id="3.40.50.150">
    <property type="entry name" value="Vaccinia Virus protein VP39"/>
    <property type="match status" value="1"/>
</dbReference>
<evidence type="ECO:0000259" key="6">
    <source>
        <dbReference type="Pfam" id="PF08100"/>
    </source>
</evidence>
<dbReference type="CDD" id="cd02440">
    <property type="entry name" value="AdoMet_MTases"/>
    <property type="match status" value="1"/>
</dbReference>
<gene>
    <name evidence="7" type="ORF">RBB77_03575</name>
</gene>